<dbReference type="PANTHER" id="PTHR31414">
    <property type="entry name" value="TRANSMEMBRANE PROTEIN DDB_G0292058"/>
    <property type="match status" value="1"/>
</dbReference>
<evidence type="ECO:0000256" key="4">
    <source>
        <dbReference type="ARBA" id="ARBA00011959"/>
    </source>
</evidence>
<feature type="transmembrane region" description="Helical" evidence="7">
    <location>
        <begin position="629"/>
        <end position="650"/>
    </location>
</feature>
<proteinExistence type="inferred from homology"/>
<comment type="catalytic activity">
    <reaction evidence="1">
        <text>aldehydo-D-ribose 5-phosphate = D-ribulose 5-phosphate</text>
        <dbReference type="Rhea" id="RHEA:14657"/>
        <dbReference type="ChEBI" id="CHEBI:58121"/>
        <dbReference type="ChEBI" id="CHEBI:58273"/>
        <dbReference type="EC" id="5.3.1.6"/>
    </reaction>
</comment>
<dbReference type="AlphaFoldDB" id="A0A8S1ZTK9"/>
<comment type="pathway">
    <text evidence="2">Carbohydrate degradation; pentose phosphate pathway; D-ribose 5-phosphate from D-ribulose 5-phosphate (non-oxidative stage): step 1/1.</text>
</comment>
<evidence type="ECO:0000256" key="2">
    <source>
        <dbReference type="ARBA" id="ARBA00004988"/>
    </source>
</evidence>
<keyword evidence="7" id="KW-1133">Transmembrane helix</keyword>
<protein>
    <recommendedName>
        <fullName evidence="4">ribose-5-phosphate isomerase</fullName>
        <ecNumber evidence="4">5.3.1.6</ecNumber>
    </recommendedName>
</protein>
<organism evidence="8 9">
    <name type="scientific">Arabidopsis arenosa</name>
    <name type="common">Sand rock-cress</name>
    <name type="synonym">Cardaminopsis arenosa</name>
    <dbReference type="NCBI Taxonomy" id="38785"/>
    <lineage>
        <taxon>Eukaryota</taxon>
        <taxon>Viridiplantae</taxon>
        <taxon>Streptophyta</taxon>
        <taxon>Embryophyta</taxon>
        <taxon>Tracheophyta</taxon>
        <taxon>Spermatophyta</taxon>
        <taxon>Magnoliopsida</taxon>
        <taxon>eudicotyledons</taxon>
        <taxon>Gunneridae</taxon>
        <taxon>Pentapetalae</taxon>
        <taxon>rosids</taxon>
        <taxon>malvids</taxon>
        <taxon>Brassicales</taxon>
        <taxon>Brassicaceae</taxon>
        <taxon>Camelineae</taxon>
        <taxon>Arabidopsis</taxon>
    </lineage>
</organism>
<dbReference type="GO" id="GO:0004751">
    <property type="term" value="F:ribose-5-phosphate isomerase activity"/>
    <property type="evidence" value="ECO:0007669"/>
    <property type="project" value="UniProtKB-EC"/>
</dbReference>
<dbReference type="GO" id="GO:0016020">
    <property type="term" value="C:membrane"/>
    <property type="evidence" value="ECO:0007669"/>
    <property type="project" value="TreeGrafter"/>
</dbReference>
<evidence type="ECO:0000256" key="6">
    <source>
        <dbReference type="SAM" id="MobiDB-lite"/>
    </source>
</evidence>
<feature type="compositionally biased region" description="Basic and acidic residues" evidence="6">
    <location>
        <begin position="316"/>
        <end position="363"/>
    </location>
</feature>
<feature type="transmembrane region" description="Helical" evidence="7">
    <location>
        <begin position="518"/>
        <end position="539"/>
    </location>
</feature>
<gene>
    <name evidence="8" type="ORF">AARE701A_LOCUS5147</name>
</gene>
<dbReference type="EMBL" id="LR999452">
    <property type="protein sequence ID" value="CAE5963751.1"/>
    <property type="molecule type" value="Genomic_DNA"/>
</dbReference>
<dbReference type="NCBIfam" id="TIGR00021">
    <property type="entry name" value="rpiA"/>
    <property type="match status" value="1"/>
</dbReference>
<dbReference type="PANTHER" id="PTHR31414:SF16">
    <property type="entry name" value="TRANSMEMBRANE PROTEIN"/>
    <property type="match status" value="1"/>
</dbReference>
<feature type="transmembrane region" description="Helical" evidence="7">
    <location>
        <begin position="468"/>
        <end position="497"/>
    </location>
</feature>
<feature type="compositionally biased region" description="Acidic residues" evidence="6">
    <location>
        <begin position="297"/>
        <end position="315"/>
    </location>
</feature>
<evidence type="ECO:0000313" key="8">
    <source>
        <dbReference type="EMBL" id="CAE5963751.1"/>
    </source>
</evidence>
<evidence type="ECO:0000256" key="1">
    <source>
        <dbReference type="ARBA" id="ARBA00001713"/>
    </source>
</evidence>
<name>A0A8S1ZTK9_ARAAE</name>
<dbReference type="InterPro" id="IPR004788">
    <property type="entry name" value="Ribose5P_isomerase_type_A"/>
</dbReference>
<evidence type="ECO:0000313" key="9">
    <source>
        <dbReference type="Proteomes" id="UP000682877"/>
    </source>
</evidence>
<dbReference type="Proteomes" id="UP000682877">
    <property type="component" value="Chromosome 2"/>
</dbReference>
<dbReference type="FunFam" id="3.40.50.1360:FF:000001">
    <property type="entry name" value="Ribose-5-phosphate isomerase A"/>
    <property type="match status" value="1"/>
</dbReference>
<dbReference type="SUPFAM" id="SSF100950">
    <property type="entry name" value="NagB/RpiA/CoA transferase-like"/>
    <property type="match status" value="1"/>
</dbReference>
<feature type="transmembrane region" description="Helical" evidence="7">
    <location>
        <begin position="657"/>
        <end position="680"/>
    </location>
</feature>
<dbReference type="GO" id="GO:0009052">
    <property type="term" value="P:pentose-phosphate shunt, non-oxidative branch"/>
    <property type="evidence" value="ECO:0007669"/>
    <property type="project" value="InterPro"/>
</dbReference>
<dbReference type="InterPro" id="IPR040283">
    <property type="entry name" value="DDB_G0292058-like"/>
</dbReference>
<dbReference type="InterPro" id="IPR037171">
    <property type="entry name" value="NagB/RpiA_transferase-like"/>
</dbReference>
<dbReference type="InterPro" id="IPR020672">
    <property type="entry name" value="Ribose5P_isomerase_typA_subgr"/>
</dbReference>
<feature type="region of interest" description="Disordered" evidence="6">
    <location>
        <begin position="898"/>
        <end position="929"/>
    </location>
</feature>
<feature type="transmembrane region" description="Helical" evidence="7">
    <location>
        <begin position="865"/>
        <end position="887"/>
    </location>
</feature>
<evidence type="ECO:0000256" key="7">
    <source>
        <dbReference type="SAM" id="Phobius"/>
    </source>
</evidence>
<reference evidence="8" key="1">
    <citation type="submission" date="2021-01" db="EMBL/GenBank/DDBJ databases">
        <authorList>
            <person name="Bezrukov I."/>
        </authorList>
    </citation>
    <scope>NUCLEOTIDE SEQUENCE</scope>
</reference>
<keyword evidence="5" id="KW-0413">Isomerase</keyword>
<dbReference type="HAMAP" id="MF_00170">
    <property type="entry name" value="Rib_5P_isom_A"/>
    <property type="match status" value="1"/>
</dbReference>
<feature type="region of interest" description="Disordered" evidence="6">
    <location>
        <begin position="271"/>
        <end position="374"/>
    </location>
</feature>
<dbReference type="Pfam" id="PF06026">
    <property type="entry name" value="Rib_5-P_isom_A"/>
    <property type="match status" value="1"/>
</dbReference>
<accession>A0A8S1ZTK9</accession>
<feature type="compositionally biased region" description="Basic and acidic residues" evidence="6">
    <location>
        <begin position="914"/>
        <end position="929"/>
    </location>
</feature>
<evidence type="ECO:0000256" key="5">
    <source>
        <dbReference type="ARBA" id="ARBA00023235"/>
    </source>
</evidence>
<keyword evidence="9" id="KW-1185">Reference proteome</keyword>
<dbReference type="SUPFAM" id="SSF75445">
    <property type="entry name" value="D-ribose-5-phosphate isomerase (RpiA), lid domain"/>
    <property type="match status" value="1"/>
</dbReference>
<evidence type="ECO:0000256" key="3">
    <source>
        <dbReference type="ARBA" id="ARBA00008088"/>
    </source>
</evidence>
<dbReference type="CDD" id="cd01398">
    <property type="entry name" value="RPI_A"/>
    <property type="match status" value="1"/>
</dbReference>
<dbReference type="EC" id="5.3.1.6" evidence="4"/>
<dbReference type="Gene3D" id="3.40.50.1360">
    <property type="match status" value="1"/>
</dbReference>
<dbReference type="NCBIfam" id="NF001924">
    <property type="entry name" value="PRK00702.1"/>
    <property type="match status" value="1"/>
</dbReference>
<keyword evidence="7" id="KW-0812">Transmembrane</keyword>
<sequence length="929" mass="101928">MGSAFDPFVTVTDEPAVVNSPPLLSNLTQEELKKIAAYKAVEFVESGMVIGLGTGSTAKHAVARISELLQEGKLKDIIGIPTSTTTHEQAVSLGIPLSDLDSHPVVDLSIDGADEVDPALNLVKGRGGSLLREKMIEGASKKFVVIVDESKLVKYIGGSGLAVPVEVVPFCCDFTRGKLEELFREAGCVAKLRMKIGSNGGETTPAVTDNGNYVVDLYLERDIGDLEVASEAILRFPGVVEHGMFLGMATTLIVAGKFGVTVKDRPWKELLYQSDPDDPDFEPPESESDVVDSGIESGDEGDGDDDSAGGDDSDNESEKDGGDNDRECDNNDRVCENDGDGGRDQIRGKRKRQEGEGEEGQREKKPKRKESKDLREEDIMERLEFEIEEAVANWFDEFQIRRGDPLKLILGSPNFGSWKGGISLAPGPSADDVVSDYLLLAAHRTKRPDILRAFKPYHGGWNITNNHYWASVGFTGAPGFILAVIWLLSFGSLLVVYHCFKWRVCVKAKGSSFDTRRFCFILLIVFTCVAAVGCILLSVGQDKFHTEAMRTLKYVVNQSDYTVEILQNVTQYLSLAKTINVTEIYIPPNVMDEIDKLNVNLNTAAVTLGEKTPDTAAKIKRVFYAVRSALITVATVMLILSFVGLLLSVLRHQHVVHIFVVSGWILVAVTFVLCGVFLILNNAISDTCVAMKEWVDHPHAETALSSILPCVDQQTTNQTLAQSKVVINSIVTVVNTFVYAVANTNPSPGQDRYYNQSGPPMPPLCIPFDANMEDRQCSPWELSIENASTVWENYKCEVTPSGVCTTVGRVTPDTFGQLVAAVNESYALEHYTPPLLSFRDCNFVRETFMSITSDYCPPLERNLRIVTAGLGLISVGVLLCLVLWIFYANRPQREEVFADPRPQIKDGSVGNGLDNHHSDDETKLSVECV</sequence>
<comment type="similarity">
    <text evidence="3">Belongs to the ribose 5-phosphate isomerase family.</text>
</comment>
<keyword evidence="7" id="KW-0472">Membrane</keyword>
<feature type="compositionally biased region" description="Acidic residues" evidence="6">
    <location>
        <begin position="275"/>
        <end position="290"/>
    </location>
</feature>
<dbReference type="Gene3D" id="3.30.70.260">
    <property type="match status" value="1"/>
</dbReference>